<dbReference type="Proteomes" id="UP001177023">
    <property type="component" value="Unassembled WGS sequence"/>
</dbReference>
<dbReference type="EMBL" id="CATQJA010002653">
    <property type="protein sequence ID" value="CAJ0578291.1"/>
    <property type="molecule type" value="Genomic_DNA"/>
</dbReference>
<protein>
    <submittedName>
        <fullName evidence="2">Uncharacterized protein</fullName>
    </submittedName>
</protein>
<keyword evidence="3" id="KW-1185">Reference proteome</keyword>
<evidence type="ECO:0000313" key="3">
    <source>
        <dbReference type="Proteomes" id="UP001177023"/>
    </source>
</evidence>
<comment type="caution">
    <text evidence="2">The sequence shown here is derived from an EMBL/GenBank/DDBJ whole genome shotgun (WGS) entry which is preliminary data.</text>
</comment>
<gene>
    <name evidence="2" type="ORF">MSPICULIGERA_LOCUS16550</name>
</gene>
<evidence type="ECO:0000313" key="2">
    <source>
        <dbReference type="EMBL" id="CAJ0578291.1"/>
    </source>
</evidence>
<evidence type="ECO:0000256" key="1">
    <source>
        <dbReference type="SAM" id="MobiDB-lite"/>
    </source>
</evidence>
<dbReference type="AlphaFoldDB" id="A0AA36D0D0"/>
<feature type="region of interest" description="Disordered" evidence="1">
    <location>
        <begin position="163"/>
        <end position="184"/>
    </location>
</feature>
<accession>A0AA36D0D0</accession>
<name>A0AA36D0D0_9BILA</name>
<reference evidence="2" key="1">
    <citation type="submission" date="2023-06" db="EMBL/GenBank/DDBJ databases">
        <authorList>
            <person name="Delattre M."/>
        </authorList>
    </citation>
    <scope>NUCLEOTIDE SEQUENCE</scope>
    <source>
        <strain evidence="2">AF72</strain>
    </source>
</reference>
<proteinExistence type="predicted"/>
<organism evidence="2 3">
    <name type="scientific">Mesorhabditis spiculigera</name>
    <dbReference type="NCBI Taxonomy" id="96644"/>
    <lineage>
        <taxon>Eukaryota</taxon>
        <taxon>Metazoa</taxon>
        <taxon>Ecdysozoa</taxon>
        <taxon>Nematoda</taxon>
        <taxon>Chromadorea</taxon>
        <taxon>Rhabditida</taxon>
        <taxon>Rhabditina</taxon>
        <taxon>Rhabditomorpha</taxon>
        <taxon>Rhabditoidea</taxon>
        <taxon>Rhabditidae</taxon>
        <taxon>Mesorhabditinae</taxon>
        <taxon>Mesorhabditis</taxon>
    </lineage>
</organism>
<sequence>MPAKRQPKPELPAGLKMPSYSSYKTSDALVAMFPMMCAVLQSPIPDLSSGGLPRLLELEAGIMRLLAAVRAQTLQSINNAIVLLELSAECYRRQAVCDVIAVELGQTIPKPSEMISAERSIAQLIDHAPDLFAKYKAFERAVLHFLTVTREYRLHVTAMVETDGAHPQSTDPELEDQPGVLVHE</sequence>
<feature type="non-terminal residue" evidence="2">
    <location>
        <position position="1"/>
    </location>
</feature>